<proteinExistence type="predicted"/>
<dbReference type="OrthoDB" id="9808190at2"/>
<reference evidence="3 5" key="3">
    <citation type="submission" date="2016-10" db="EMBL/GenBank/DDBJ databases">
        <authorList>
            <person name="de Groot N.N."/>
        </authorList>
    </citation>
    <scope>NUCLEOTIDE SEQUENCE [LARGE SCALE GENOMIC DNA]</scope>
    <source>
        <strain evidence="3 5">CGMCC 1.6117</strain>
    </source>
</reference>
<keyword evidence="1" id="KW-1133">Transmembrane helix</keyword>
<evidence type="ECO:0000313" key="3">
    <source>
        <dbReference type="EMBL" id="SFA37804.1"/>
    </source>
</evidence>
<dbReference type="Proteomes" id="UP000182312">
    <property type="component" value="Unassembled WGS sequence"/>
</dbReference>
<reference evidence="2 4" key="1">
    <citation type="submission" date="2014-09" db="EMBL/GenBank/DDBJ databases">
        <authorList>
            <person name="McGinnis J.M."/>
            <person name="Wolfgang W.J."/>
        </authorList>
    </citation>
    <scope>NUCLEOTIDE SEQUENCE [LARGE SCALE GENOMIC DNA]</scope>
    <source>
        <strain evidence="2 4">JCM 14014</strain>
    </source>
</reference>
<dbReference type="InterPro" id="IPR019253">
    <property type="entry name" value="DUF2244_TM"/>
</dbReference>
<accession>A0A099F903</accession>
<feature type="transmembrane region" description="Helical" evidence="1">
    <location>
        <begin position="32"/>
        <end position="50"/>
    </location>
</feature>
<organism evidence="2 4">
    <name type="scientific">Paracoccus halophilus</name>
    <dbReference type="NCBI Taxonomy" id="376733"/>
    <lineage>
        <taxon>Bacteria</taxon>
        <taxon>Pseudomonadati</taxon>
        <taxon>Pseudomonadota</taxon>
        <taxon>Alphaproteobacteria</taxon>
        <taxon>Rhodobacterales</taxon>
        <taxon>Paracoccaceae</taxon>
        <taxon>Paracoccus</taxon>
    </lineage>
</organism>
<evidence type="ECO:0000313" key="5">
    <source>
        <dbReference type="Proteomes" id="UP000182312"/>
    </source>
</evidence>
<dbReference type="Pfam" id="PF10003">
    <property type="entry name" value="DUF2244"/>
    <property type="match status" value="1"/>
</dbReference>
<dbReference type="Proteomes" id="UP000029846">
    <property type="component" value="Unassembled WGS sequence"/>
</dbReference>
<dbReference type="RefSeq" id="WP_036738514.1">
    <property type="nucleotide sequence ID" value="NZ_FOJO01000001.1"/>
</dbReference>
<protein>
    <submittedName>
        <fullName evidence="3">Uncharacterized membrane protein</fullName>
    </submittedName>
</protein>
<reference evidence="2 4" key="2">
    <citation type="submission" date="2014-10" db="EMBL/GenBank/DDBJ databases">
        <title>Paracoccus sanguinis sp. nov., isolated from clinical specimens of New York State patients.</title>
        <authorList>
            <person name="Mingle L.A."/>
            <person name="Cole J.A."/>
            <person name="Lapierre P."/>
            <person name="Musser K.A."/>
        </authorList>
    </citation>
    <scope>NUCLEOTIDE SEQUENCE [LARGE SCALE GENOMIC DNA]</scope>
    <source>
        <strain evidence="2 4">JCM 14014</strain>
    </source>
</reference>
<keyword evidence="1" id="KW-0472">Membrane</keyword>
<dbReference type="eggNOG" id="COG5488">
    <property type="taxonomic scope" value="Bacteria"/>
</dbReference>
<gene>
    <name evidence="2" type="ORF">IT41_02540</name>
    <name evidence="3" type="ORF">SAMN04487972_10110</name>
</gene>
<dbReference type="AlphaFoldDB" id="A0A099F903"/>
<dbReference type="STRING" id="376733.SAMN04487972_10110"/>
<evidence type="ECO:0000313" key="2">
    <source>
        <dbReference type="EMBL" id="KGJ06537.1"/>
    </source>
</evidence>
<feature type="transmembrane region" description="Helical" evidence="1">
    <location>
        <begin position="56"/>
        <end position="75"/>
    </location>
</feature>
<dbReference type="EMBL" id="FOJO01000001">
    <property type="protein sequence ID" value="SFA37804.1"/>
    <property type="molecule type" value="Genomic_DNA"/>
</dbReference>
<sequence>MPYRWTDAAPEESGAVSYRLDAWPHRSLPRRGFVWVIGLTAAGLALPLLAVVGSSALWGLLPFAAAAVWALWHAIARSYRSGTTHETLILTQQALTLTRSDPGREDRVWQTSPYWVRASLHGRGPVEEYLVLTDGRREVELGAFLSPGERQALRRDLDERLAILNRRA</sequence>
<name>A0A099F903_9RHOB</name>
<keyword evidence="1" id="KW-0812">Transmembrane</keyword>
<keyword evidence="4" id="KW-1185">Reference proteome</keyword>
<evidence type="ECO:0000313" key="4">
    <source>
        <dbReference type="Proteomes" id="UP000029846"/>
    </source>
</evidence>
<dbReference type="EMBL" id="JRKN01000002">
    <property type="protein sequence ID" value="KGJ06537.1"/>
    <property type="molecule type" value="Genomic_DNA"/>
</dbReference>
<evidence type="ECO:0000256" key="1">
    <source>
        <dbReference type="SAM" id="Phobius"/>
    </source>
</evidence>